<evidence type="ECO:0000256" key="1">
    <source>
        <dbReference type="ARBA" id="ARBA00022723"/>
    </source>
</evidence>
<reference evidence="7" key="1">
    <citation type="submission" date="2021-02" db="EMBL/GenBank/DDBJ databases">
        <authorList>
            <person name="Nowell W R."/>
        </authorList>
    </citation>
    <scope>NUCLEOTIDE SEQUENCE</scope>
</reference>
<dbReference type="PANTHER" id="PTHR20930">
    <property type="entry name" value="OVARIAN CARCINOMA ANTIGEN CA125-RELATED"/>
    <property type="match status" value="1"/>
</dbReference>
<dbReference type="InterPro" id="IPR043145">
    <property type="entry name" value="Znf_ZZ_sf"/>
</dbReference>
<comment type="caution">
    <text evidence="7">The sequence shown here is derived from an EMBL/GenBank/DDBJ whole genome shotgun (WGS) entry which is preliminary data.</text>
</comment>
<keyword evidence="2 4" id="KW-0863">Zinc-finger</keyword>
<dbReference type="PROSITE" id="PS51468">
    <property type="entry name" value="VIT"/>
    <property type="match status" value="1"/>
</dbReference>
<dbReference type="PROSITE" id="PS01357">
    <property type="entry name" value="ZF_ZZ_1"/>
    <property type="match status" value="1"/>
</dbReference>
<dbReference type="EMBL" id="CAJNOL010000798">
    <property type="protein sequence ID" value="CAF1202595.1"/>
    <property type="molecule type" value="Genomic_DNA"/>
</dbReference>
<organism evidence="7 9">
    <name type="scientific">Rotaria sordida</name>
    <dbReference type="NCBI Taxonomy" id="392033"/>
    <lineage>
        <taxon>Eukaryota</taxon>
        <taxon>Metazoa</taxon>
        <taxon>Spiralia</taxon>
        <taxon>Gnathifera</taxon>
        <taxon>Rotifera</taxon>
        <taxon>Eurotatoria</taxon>
        <taxon>Bdelloidea</taxon>
        <taxon>Philodinida</taxon>
        <taxon>Philodinidae</taxon>
        <taxon>Rotaria</taxon>
    </lineage>
</organism>
<protein>
    <submittedName>
        <fullName evidence="7">Uncharacterized protein</fullName>
    </submittedName>
</protein>
<keyword evidence="1" id="KW-0479">Metal-binding</keyword>
<feature type="domain" description="ZZ-type" evidence="5">
    <location>
        <begin position="1136"/>
        <end position="1194"/>
    </location>
</feature>
<evidence type="ECO:0000259" key="5">
    <source>
        <dbReference type="PROSITE" id="PS50135"/>
    </source>
</evidence>
<dbReference type="AlphaFoldDB" id="A0A814K528"/>
<keyword evidence="10" id="KW-1185">Reference proteome</keyword>
<dbReference type="EMBL" id="CAJNOH010000458">
    <property type="protein sequence ID" value="CAF1046307.1"/>
    <property type="molecule type" value="Genomic_DNA"/>
</dbReference>
<dbReference type="Proteomes" id="UP000663854">
    <property type="component" value="Unassembled WGS sequence"/>
</dbReference>
<sequence length="1258" mass="144634">MTLQFNNDNSRSSFPMYFGRQTKFGDAASTPLKLIKLHIEQQVNATFPLIHQVATTMTFKNDHNRVLEGALEFTLPEKATICGFGLDVDGVIVDGVVVEKEKARITFEKEVRKGVDPGLVEMVQGNLFRTRVYPIQAGGTRIVRVIYQDQGKVENDHFLFNIPIYFTTTLDSLDISLICAHTSNHSQPQFLSNVKFQQPFINSHGKYCSELHLVNVKPLEGEQSITYMLKNLTPEQAISSVEIDSDDRSQAYFALCYMPSFQQYNTMIDNNEKAMSICLLWDASLSRANVENRNHEINILKNILNIWQSNGINVNITVIVFRNILEEPNTFQLHDKDYWSKLSQFLNDLSYDGATNLFQLATISTIIPNITHYFLFSDCLSTIGNDDPTQLNQLTTKPLWIFNANAAHEPTNFSLINYLTNVSGGGYISRDKILGQNSANHIVQWIDKPQARYISTDIIANANVHDIYPNHSIVLVPNAERFILVGKMSSTASAKIAINFSISNQIHRKELIINSADSTSENYGLLRRLYAKQMLTELTAFPEKNKKRILDIGMKYSIVNDFTSILVLETLQQHIEHNICPHPSRTTLYNDYMKYQQNKNQEESTKSQAKMTAILNLWRTRCTWYDKTITDKDRSNAFKKKTSSRYDTEERSIQRQMQAYSNSARRSIPYGTIRHAMVDSIEDASLEHMSFRYSLASSVEQRLESRSAQSRNYEEMSLDNEDMDEHTSNEYSCVSQSRSYNQVHDYHNDMSTTSDHNNTTTSTHTITLQNWDPKTPYMEKIKSSSNLQTAYQIYLNERQSYSKSPSFYFDIASYFFSQASSLIPQPSLIDKFNQYHSISIFDIQLFSKKTDSNSNNSSSNANQYKILGLRILTNVLELELESPQLLRTVAYKLVELGLFNLAENVFRHIVNLRSDEPQSYRDLALLLQEFNIQNKNITEISDLFKKVIFGEWDNRFAEIEVTTLHEFNWFLFEFHQQQKISNSIDNHLIRHLPVDLRIVMVWDTDDTDVDLHVIEPTGEECYYSHKNTAIGGMISRDFTQGYGPEEYLIRKAVKGTYTVRAKYFANHQQSLTGATTIMVHIYKYYGQLNQQKEIVTLRLDSNKEMIDVCKVEFDDDIKQKSQNKTIHGQNSNTNIHPNVACDGCDMSPIKGDRYKCLFCPDVDFCQSCHSASRANNDPNHLYNHPLLCIKDSNEYSESLYLYNRSKINHTNIQCNSCFTQPIIGIRYQCICGINLCEKCEFIGLHDKSHHRTKIATSV</sequence>
<accession>A0A814K528</accession>
<gene>
    <name evidence="8" type="ORF">JXQ802_LOCUS24507</name>
    <name evidence="7" type="ORF">PYM288_LOCUS16913</name>
</gene>
<dbReference type="PROSITE" id="PS50135">
    <property type="entry name" value="ZF_ZZ_2"/>
    <property type="match status" value="1"/>
</dbReference>
<evidence type="ECO:0000313" key="8">
    <source>
        <dbReference type="EMBL" id="CAF1202595.1"/>
    </source>
</evidence>
<dbReference type="PANTHER" id="PTHR20930:SF0">
    <property type="entry name" value="PROTEIN ILRUN"/>
    <property type="match status" value="1"/>
</dbReference>
<dbReference type="InterPro" id="IPR019220">
    <property type="entry name" value="DUF2135"/>
</dbReference>
<dbReference type="InterPro" id="IPR000433">
    <property type="entry name" value="Znf_ZZ"/>
</dbReference>
<dbReference type="GO" id="GO:0008270">
    <property type="term" value="F:zinc ion binding"/>
    <property type="evidence" value="ECO:0007669"/>
    <property type="project" value="UniProtKB-KW"/>
</dbReference>
<feature type="domain" description="VIT" evidence="6">
    <location>
        <begin position="18"/>
        <end position="149"/>
    </location>
</feature>
<dbReference type="SUPFAM" id="SSF57850">
    <property type="entry name" value="RING/U-box"/>
    <property type="match status" value="2"/>
</dbReference>
<evidence type="ECO:0000313" key="10">
    <source>
        <dbReference type="Proteomes" id="UP000663870"/>
    </source>
</evidence>
<evidence type="ECO:0000259" key="6">
    <source>
        <dbReference type="PROSITE" id="PS51468"/>
    </source>
</evidence>
<dbReference type="Pfam" id="PF09906">
    <property type="entry name" value="DUF2135"/>
    <property type="match status" value="1"/>
</dbReference>
<keyword evidence="3" id="KW-0862">Zinc</keyword>
<evidence type="ECO:0000256" key="2">
    <source>
        <dbReference type="ARBA" id="ARBA00022771"/>
    </source>
</evidence>
<dbReference type="Proteomes" id="UP000663870">
    <property type="component" value="Unassembled WGS sequence"/>
</dbReference>
<dbReference type="SMART" id="SM00609">
    <property type="entry name" value="VIT"/>
    <property type="match status" value="1"/>
</dbReference>
<dbReference type="Pfam" id="PF00569">
    <property type="entry name" value="ZZ"/>
    <property type="match status" value="1"/>
</dbReference>
<dbReference type="Gene3D" id="3.30.60.90">
    <property type="match status" value="2"/>
</dbReference>
<evidence type="ECO:0000256" key="3">
    <source>
        <dbReference type="ARBA" id="ARBA00022833"/>
    </source>
</evidence>
<evidence type="ECO:0000256" key="4">
    <source>
        <dbReference type="PROSITE-ProRule" id="PRU00228"/>
    </source>
</evidence>
<dbReference type="CDD" id="cd02338">
    <property type="entry name" value="ZZ_PCMF_like"/>
    <property type="match status" value="1"/>
</dbReference>
<evidence type="ECO:0000313" key="7">
    <source>
        <dbReference type="EMBL" id="CAF1046307.1"/>
    </source>
</evidence>
<dbReference type="SMART" id="SM00291">
    <property type="entry name" value="ZnF_ZZ"/>
    <property type="match status" value="2"/>
</dbReference>
<dbReference type="InterPro" id="IPR013694">
    <property type="entry name" value="VIT"/>
</dbReference>
<evidence type="ECO:0000313" key="9">
    <source>
        <dbReference type="Proteomes" id="UP000663854"/>
    </source>
</evidence>
<name>A0A814K528_9BILA</name>
<dbReference type="Pfam" id="PF08487">
    <property type="entry name" value="VIT"/>
    <property type="match status" value="1"/>
</dbReference>
<proteinExistence type="predicted"/>